<dbReference type="AlphaFoldDB" id="A0A9D4Y3H7"/>
<dbReference type="GO" id="GO:0030014">
    <property type="term" value="C:CCR4-NOT complex"/>
    <property type="evidence" value="ECO:0007669"/>
    <property type="project" value="InterPro"/>
</dbReference>
<gene>
    <name evidence="1" type="ORF">KIW84_035368</name>
</gene>
<dbReference type="Proteomes" id="UP001058974">
    <property type="component" value="Chromosome 3"/>
</dbReference>
<dbReference type="InterPro" id="IPR039780">
    <property type="entry name" value="Mot2"/>
</dbReference>
<name>A0A9D4Y3H7_PEA</name>
<organism evidence="1 2">
    <name type="scientific">Pisum sativum</name>
    <name type="common">Garden pea</name>
    <name type="synonym">Lathyrus oleraceus</name>
    <dbReference type="NCBI Taxonomy" id="3888"/>
    <lineage>
        <taxon>Eukaryota</taxon>
        <taxon>Viridiplantae</taxon>
        <taxon>Streptophyta</taxon>
        <taxon>Embryophyta</taxon>
        <taxon>Tracheophyta</taxon>
        <taxon>Spermatophyta</taxon>
        <taxon>Magnoliopsida</taxon>
        <taxon>eudicotyledons</taxon>
        <taxon>Gunneridae</taxon>
        <taxon>Pentapetalae</taxon>
        <taxon>rosids</taxon>
        <taxon>fabids</taxon>
        <taxon>Fabales</taxon>
        <taxon>Fabaceae</taxon>
        <taxon>Papilionoideae</taxon>
        <taxon>50 kb inversion clade</taxon>
        <taxon>NPAAA clade</taxon>
        <taxon>Hologalegina</taxon>
        <taxon>IRL clade</taxon>
        <taxon>Fabeae</taxon>
        <taxon>Lathyrus</taxon>
    </lineage>
</organism>
<comment type="caution">
    <text evidence="1">The sequence shown here is derived from an EMBL/GenBank/DDBJ whole genome shotgun (WGS) entry which is preliminary data.</text>
</comment>
<sequence length="316" mass="34786">MNRQELIHLKQLVTDVEFEKSRISDLLHMVQASLNTAESDALVMKQKTSAGLKSEGIHSQQHNESFSSLDHLEAEIQQLNFRNHDLTPEIVRLGTLSGEPCTVVNTGFLATDIEVGYESQFRGSKALCNGYSEKLDSSGSYNLLHDESNDHHIGRLISKTVNIGNDAVTIDKGESSIISNILSIDFDPWDDSITSPYNIVKLLSDNTDSQTGPLKNLVLGKFKIITSQGSLLQGRKNLKFKLLMCIRLMLSASNSLRATHSIRVWQKETFIANGFPTSNFEEAENISNAHSIASSNKLSAISRAQVSAPPAFSIPS</sequence>
<evidence type="ECO:0000313" key="2">
    <source>
        <dbReference type="Proteomes" id="UP001058974"/>
    </source>
</evidence>
<dbReference type="GO" id="GO:0016567">
    <property type="term" value="P:protein ubiquitination"/>
    <property type="evidence" value="ECO:0007669"/>
    <property type="project" value="TreeGrafter"/>
</dbReference>
<reference evidence="1 2" key="1">
    <citation type="journal article" date="2022" name="Nat. Genet.">
        <title>Improved pea reference genome and pan-genome highlight genomic features and evolutionary characteristics.</title>
        <authorList>
            <person name="Yang T."/>
            <person name="Liu R."/>
            <person name="Luo Y."/>
            <person name="Hu S."/>
            <person name="Wang D."/>
            <person name="Wang C."/>
            <person name="Pandey M.K."/>
            <person name="Ge S."/>
            <person name="Xu Q."/>
            <person name="Li N."/>
            <person name="Li G."/>
            <person name="Huang Y."/>
            <person name="Saxena R.K."/>
            <person name="Ji Y."/>
            <person name="Li M."/>
            <person name="Yan X."/>
            <person name="He Y."/>
            <person name="Liu Y."/>
            <person name="Wang X."/>
            <person name="Xiang C."/>
            <person name="Varshney R.K."/>
            <person name="Ding H."/>
            <person name="Gao S."/>
            <person name="Zong X."/>
        </authorList>
    </citation>
    <scope>NUCLEOTIDE SEQUENCE [LARGE SCALE GENOMIC DNA]</scope>
    <source>
        <strain evidence="1 2">cv. Zhongwan 6</strain>
    </source>
</reference>
<accession>A0A9D4Y3H7</accession>
<evidence type="ECO:0000313" key="1">
    <source>
        <dbReference type="EMBL" id="KAI5431179.1"/>
    </source>
</evidence>
<proteinExistence type="predicted"/>
<dbReference type="PANTHER" id="PTHR12603:SF36">
    <property type="entry name" value="RNA BINDING (RRM_RBD_RNP MOTIFS) FAMILY PROTEIN"/>
    <property type="match status" value="1"/>
</dbReference>
<protein>
    <submittedName>
        <fullName evidence="1">Uncharacterized protein</fullName>
    </submittedName>
</protein>
<dbReference type="PANTHER" id="PTHR12603">
    <property type="entry name" value="CCR4-NOT TRANSCRIPTION COMPLEX RELATED"/>
    <property type="match status" value="1"/>
</dbReference>
<dbReference type="Gramene" id="Psat03G0536800-T1">
    <property type="protein sequence ID" value="KAI5431179.1"/>
    <property type="gene ID" value="KIW84_035368"/>
</dbReference>
<keyword evidence="2" id="KW-1185">Reference proteome</keyword>
<dbReference type="EMBL" id="JAMSHJ010000003">
    <property type="protein sequence ID" value="KAI5431179.1"/>
    <property type="molecule type" value="Genomic_DNA"/>
</dbReference>
<dbReference type="GO" id="GO:0004842">
    <property type="term" value="F:ubiquitin-protein transferase activity"/>
    <property type="evidence" value="ECO:0007669"/>
    <property type="project" value="InterPro"/>
</dbReference>